<feature type="region of interest" description="Disordered" evidence="3">
    <location>
        <begin position="91"/>
        <end position="110"/>
    </location>
</feature>
<comment type="caution">
    <text evidence="5">The sequence shown here is derived from an EMBL/GenBank/DDBJ whole genome shotgun (WGS) entry which is preliminary data.</text>
</comment>
<evidence type="ECO:0000259" key="4">
    <source>
        <dbReference type="Pfam" id="PF13490"/>
    </source>
</evidence>
<protein>
    <submittedName>
        <fullName evidence="5">Zf-HC2 domain-containing protein</fullName>
    </submittedName>
</protein>
<dbReference type="InterPro" id="IPR041916">
    <property type="entry name" value="Anti_sigma_zinc_sf"/>
</dbReference>
<evidence type="ECO:0000256" key="3">
    <source>
        <dbReference type="SAM" id="MobiDB-lite"/>
    </source>
</evidence>
<accession>A0ABV9CCP5</accession>
<name>A0ABV9CCP5_9ACTN</name>
<keyword evidence="1" id="KW-0805">Transcription regulation</keyword>
<gene>
    <name evidence="5" type="ORF">ACFO60_08805</name>
</gene>
<dbReference type="InterPro" id="IPR027383">
    <property type="entry name" value="Znf_put"/>
</dbReference>
<keyword evidence="6" id="KW-1185">Reference proteome</keyword>
<keyword evidence="2" id="KW-0804">Transcription</keyword>
<evidence type="ECO:0000313" key="6">
    <source>
        <dbReference type="Proteomes" id="UP001596004"/>
    </source>
</evidence>
<dbReference type="EMBL" id="JBHSFP010000004">
    <property type="protein sequence ID" value="MFC4530861.1"/>
    <property type="molecule type" value="Genomic_DNA"/>
</dbReference>
<reference evidence="6" key="1">
    <citation type="journal article" date="2019" name="Int. J. Syst. Evol. Microbiol.">
        <title>The Global Catalogue of Microorganisms (GCM) 10K type strain sequencing project: providing services to taxonomists for standard genome sequencing and annotation.</title>
        <authorList>
            <consortium name="The Broad Institute Genomics Platform"/>
            <consortium name="The Broad Institute Genome Sequencing Center for Infectious Disease"/>
            <person name="Wu L."/>
            <person name="Ma J."/>
        </authorList>
    </citation>
    <scope>NUCLEOTIDE SEQUENCE [LARGE SCALE GENOMIC DNA]</scope>
    <source>
        <strain evidence="6">CGMCC 4.7132</strain>
    </source>
</reference>
<feature type="domain" description="Putative zinc-finger" evidence="4">
    <location>
        <begin position="4"/>
        <end position="30"/>
    </location>
</feature>
<evidence type="ECO:0000313" key="5">
    <source>
        <dbReference type="EMBL" id="MFC4530861.1"/>
    </source>
</evidence>
<dbReference type="Pfam" id="PF13490">
    <property type="entry name" value="zf-HC2"/>
    <property type="match status" value="1"/>
</dbReference>
<dbReference type="Proteomes" id="UP001596004">
    <property type="component" value="Unassembled WGS sequence"/>
</dbReference>
<organism evidence="5 6">
    <name type="scientific">Sphaerisporangium dianthi</name>
    <dbReference type="NCBI Taxonomy" id="1436120"/>
    <lineage>
        <taxon>Bacteria</taxon>
        <taxon>Bacillati</taxon>
        <taxon>Actinomycetota</taxon>
        <taxon>Actinomycetes</taxon>
        <taxon>Streptosporangiales</taxon>
        <taxon>Streptosporangiaceae</taxon>
        <taxon>Sphaerisporangium</taxon>
    </lineage>
</organism>
<proteinExistence type="predicted"/>
<sequence length="342" mass="35635">MEILAELAEGLLDGATAARVREHLAVCDPCGESLADLAAVREMLAGVPVPAMPMGVALRIDKALGAEAETRRSSGGLRLDEAPDWDRIMADSPWETSPASPWETTPEPPMTVPASPLRAIPAATAEPFAPPVPEPQEVVRLGVVADDGTVVPARRRRKASRRQGWRMPAVASVAAATVLGVAGLSASLLSASGPGGGTGSGPVIALDIPTTASAVPSRVPQPTVTTGSAPSYVIGKSDFNYSNAVLSGPLATYVGAYGPGSTGDASGDPGVVRCITRISEQVGDQLGSRKNPNPIGVDQAFYQGSEATVMAFWKNRLHNAVWVYVVDDNCRNMRPPSVSRWQ</sequence>
<dbReference type="Gene3D" id="1.10.10.1320">
    <property type="entry name" value="Anti-sigma factor, zinc-finger domain"/>
    <property type="match status" value="1"/>
</dbReference>
<evidence type="ECO:0000256" key="2">
    <source>
        <dbReference type="ARBA" id="ARBA00023163"/>
    </source>
</evidence>
<evidence type="ECO:0000256" key="1">
    <source>
        <dbReference type="ARBA" id="ARBA00023015"/>
    </source>
</evidence>
<dbReference type="RefSeq" id="WP_380838997.1">
    <property type="nucleotide sequence ID" value="NZ_JBHSFP010000004.1"/>
</dbReference>
<feature type="compositionally biased region" description="Polar residues" evidence="3">
    <location>
        <begin position="94"/>
        <end position="103"/>
    </location>
</feature>